<protein>
    <recommendedName>
        <fullName evidence="3">Beta-lactamase-inhibitor-like, PepSY-like</fullName>
    </recommendedName>
</protein>
<dbReference type="RefSeq" id="WP_076548269.1">
    <property type="nucleotide sequence ID" value="NZ_FTMA01000002.1"/>
</dbReference>
<evidence type="ECO:0000313" key="1">
    <source>
        <dbReference type="EMBL" id="SIQ63789.1"/>
    </source>
</evidence>
<keyword evidence="2" id="KW-1185">Reference proteome</keyword>
<proteinExistence type="predicted"/>
<gene>
    <name evidence="1" type="ORF">SAMN05421797_102307</name>
</gene>
<dbReference type="OrthoDB" id="1428473at2"/>
<evidence type="ECO:0000313" key="2">
    <source>
        <dbReference type="Proteomes" id="UP000186953"/>
    </source>
</evidence>
<dbReference type="Proteomes" id="UP000186953">
    <property type="component" value="Unassembled WGS sequence"/>
</dbReference>
<sequence length="165" mass="18996">MKTYFLSFVFIGLIHPIFSQNEVALGITNKKHLLEIKSKTPKPLEPNTISARVVNFQNLVSNYDITTNAIYTPKERATYTVDFREGKNKITNVYDHEGNVIKNKQKYINIPLPNSILSRVMKMYPQWTLKSAKCLIKSEKDSQAITIYKIKINFGKKSKIIKIVT</sequence>
<accession>A0A1N6UDW3</accession>
<dbReference type="AlphaFoldDB" id="A0A1N6UDW3"/>
<dbReference type="SUPFAM" id="SSF160574">
    <property type="entry name" value="BT0923-like"/>
    <property type="match status" value="1"/>
</dbReference>
<dbReference type="STRING" id="228959.SAMN05421797_102307"/>
<evidence type="ECO:0008006" key="3">
    <source>
        <dbReference type="Google" id="ProtNLM"/>
    </source>
</evidence>
<reference evidence="2" key="1">
    <citation type="submission" date="2017-01" db="EMBL/GenBank/DDBJ databases">
        <authorList>
            <person name="Varghese N."/>
            <person name="Submissions S."/>
        </authorList>
    </citation>
    <scope>NUCLEOTIDE SEQUENCE [LARGE SCALE GENOMIC DNA]</scope>
    <source>
        <strain evidence="2">DSM 15366</strain>
    </source>
</reference>
<name>A0A1N6UDW3_9FLAO</name>
<dbReference type="EMBL" id="FTMA01000002">
    <property type="protein sequence ID" value="SIQ63789.1"/>
    <property type="molecule type" value="Genomic_DNA"/>
</dbReference>
<organism evidence="1 2">
    <name type="scientific">Maribacter ulvicola</name>
    <dbReference type="NCBI Taxonomy" id="228959"/>
    <lineage>
        <taxon>Bacteria</taxon>
        <taxon>Pseudomonadati</taxon>
        <taxon>Bacteroidota</taxon>
        <taxon>Flavobacteriia</taxon>
        <taxon>Flavobacteriales</taxon>
        <taxon>Flavobacteriaceae</taxon>
        <taxon>Maribacter</taxon>
    </lineage>
</organism>